<keyword evidence="2" id="KW-1185">Reference proteome</keyword>
<reference evidence="1 2" key="1">
    <citation type="submission" date="2020-02" db="EMBL/GenBank/DDBJ databases">
        <title>Characterization of vanA genotype vancomycin-resistant Enterococcus saigonensis VE80.</title>
        <authorList>
            <person name="Harada T."/>
            <person name="Motooka D."/>
            <person name="Nakamura S."/>
            <person name="Yamamoto Y."/>
            <person name="Kawahara R."/>
            <person name="Kawatsu K."/>
        </authorList>
    </citation>
    <scope>NUCLEOTIDE SEQUENCE [LARGE SCALE GENOMIC DNA]</scope>
    <source>
        <strain evidence="1 2">VE80</strain>
    </source>
</reference>
<evidence type="ECO:0000313" key="1">
    <source>
        <dbReference type="EMBL" id="BCA86140.1"/>
    </source>
</evidence>
<protein>
    <submittedName>
        <fullName evidence="1">Uncharacterized protein</fullName>
    </submittedName>
</protein>
<dbReference type="AlphaFoldDB" id="A0A679ICW6"/>
<name>A0A679ICW6_9ENTE</name>
<gene>
    <name evidence="1" type="ORF">EsVE80_16630</name>
</gene>
<evidence type="ECO:0000313" key="2">
    <source>
        <dbReference type="Proteomes" id="UP000502998"/>
    </source>
</evidence>
<dbReference type="PANTHER" id="PTHR30087">
    <property type="entry name" value="INNER MEMBRANE PROTEIN"/>
    <property type="match status" value="1"/>
</dbReference>
<dbReference type="EMBL" id="AP022822">
    <property type="protein sequence ID" value="BCA86140.1"/>
    <property type="molecule type" value="Genomic_DNA"/>
</dbReference>
<sequence length="156" mass="16320">MIGSSACLGGVFCRYDGNTQTIPPLAALVVKKQAIMICPEVLGGLSTPRDPAEIIGGDGFDVWTGSAVVTSCQGLDVTSEYKAGAILAYEKLKDVGITQVVLKERSPSCGSHQIYDGAFSGNKVTGVGVATAYFINQGVKVYSENNYHKLIAAIAN</sequence>
<dbReference type="PANTHER" id="PTHR30087:SF1">
    <property type="entry name" value="HYPOTHETICAL CYTOSOLIC PROTEIN"/>
    <property type="match status" value="1"/>
</dbReference>
<dbReference type="RefSeq" id="WP_173103332.1">
    <property type="nucleotide sequence ID" value="NZ_AP022822.1"/>
</dbReference>
<organism evidence="1 2">
    <name type="scientific">Enterococcus saigonensis</name>
    <dbReference type="NCBI Taxonomy" id="1805431"/>
    <lineage>
        <taxon>Bacteria</taxon>
        <taxon>Bacillati</taxon>
        <taxon>Bacillota</taxon>
        <taxon>Bacilli</taxon>
        <taxon>Lactobacillales</taxon>
        <taxon>Enterococcaceae</taxon>
        <taxon>Enterococcus</taxon>
    </lineage>
</organism>
<accession>A0A679ICW6</accession>
<dbReference type="KEGG" id="esg:EsVE80_16630"/>
<dbReference type="Proteomes" id="UP000502998">
    <property type="component" value="Chromosome"/>
</dbReference>
<dbReference type="Pfam" id="PF04463">
    <property type="entry name" value="2-thiour_desulf"/>
    <property type="match status" value="1"/>
</dbReference>
<dbReference type="InterPro" id="IPR007553">
    <property type="entry name" value="2-thiour_desulf"/>
</dbReference>
<proteinExistence type="predicted"/>